<keyword evidence="2" id="KW-0808">Transferase</keyword>
<keyword evidence="5" id="KW-1185">Reference proteome</keyword>
<dbReference type="GO" id="GO:0032259">
    <property type="term" value="P:methylation"/>
    <property type="evidence" value="ECO:0007669"/>
    <property type="project" value="UniProtKB-KW"/>
</dbReference>
<dbReference type="Pfam" id="PF13649">
    <property type="entry name" value="Methyltransf_25"/>
    <property type="match status" value="1"/>
</dbReference>
<protein>
    <recommendedName>
        <fullName evidence="3">Methyltransferase domain-containing protein</fullName>
    </recommendedName>
</protein>
<dbReference type="EMBL" id="CVRR01000048">
    <property type="protein sequence ID" value="CRL41750.1"/>
    <property type="molecule type" value="Genomic_DNA"/>
</dbReference>
<organism evidence="4 5">
    <name type="scientific">Roseburia faecis</name>
    <dbReference type="NCBI Taxonomy" id="301302"/>
    <lineage>
        <taxon>Bacteria</taxon>
        <taxon>Bacillati</taxon>
        <taxon>Bacillota</taxon>
        <taxon>Clostridia</taxon>
        <taxon>Lachnospirales</taxon>
        <taxon>Lachnospiraceae</taxon>
        <taxon>Roseburia</taxon>
    </lineage>
</organism>
<evidence type="ECO:0000256" key="2">
    <source>
        <dbReference type="ARBA" id="ARBA00022679"/>
    </source>
</evidence>
<dbReference type="SUPFAM" id="SSF53335">
    <property type="entry name" value="S-adenosyl-L-methionine-dependent methyltransferases"/>
    <property type="match status" value="1"/>
</dbReference>
<evidence type="ECO:0000313" key="5">
    <source>
        <dbReference type="Proteomes" id="UP000049979"/>
    </source>
</evidence>
<evidence type="ECO:0000259" key="3">
    <source>
        <dbReference type="Pfam" id="PF13649"/>
    </source>
</evidence>
<dbReference type="PANTHER" id="PTHR43861">
    <property type="entry name" value="TRANS-ACONITATE 2-METHYLTRANSFERASE-RELATED"/>
    <property type="match status" value="1"/>
</dbReference>
<feature type="domain" description="Methyltransferase" evidence="3">
    <location>
        <begin position="48"/>
        <end position="136"/>
    </location>
</feature>
<name>A0A0M6WVS8_9FIRM</name>
<dbReference type="Gene3D" id="3.40.50.150">
    <property type="entry name" value="Vaccinia Virus protein VP39"/>
    <property type="match status" value="1"/>
</dbReference>
<dbReference type="CDD" id="cd02440">
    <property type="entry name" value="AdoMet_MTases"/>
    <property type="match status" value="1"/>
</dbReference>
<evidence type="ECO:0000313" key="4">
    <source>
        <dbReference type="EMBL" id="CRL41750.1"/>
    </source>
</evidence>
<gene>
    <name evidence="4" type="ORF">M72_13671</name>
</gene>
<reference evidence="5" key="1">
    <citation type="submission" date="2015-05" db="EMBL/GenBank/DDBJ databases">
        <authorList>
            <consortium name="Pathogen Informatics"/>
        </authorList>
    </citation>
    <scope>NUCLEOTIDE SEQUENCE [LARGE SCALE GENOMIC DNA]</scope>
    <source>
        <strain evidence="5">M72</strain>
    </source>
</reference>
<accession>A0A0M6WVS8</accession>
<dbReference type="RefSeq" id="WP_055068545.1">
    <property type="nucleotide sequence ID" value="NZ_CP173697.1"/>
</dbReference>
<dbReference type="PANTHER" id="PTHR43861:SF1">
    <property type="entry name" value="TRANS-ACONITATE 2-METHYLTRANSFERASE"/>
    <property type="match status" value="1"/>
</dbReference>
<dbReference type="InterPro" id="IPR041698">
    <property type="entry name" value="Methyltransf_25"/>
</dbReference>
<evidence type="ECO:0000256" key="1">
    <source>
        <dbReference type="ARBA" id="ARBA00022603"/>
    </source>
</evidence>
<proteinExistence type="predicted"/>
<sequence length="202" mass="23476">MDNKYVELKNTLNYYNNNATSFALSTVTVDFQHTQDRFLSFLPINAFILDFGCGSGRDTKYFMEHGYRVEATDGSEELCKLASTYTGVSVKYMLFQELDEQKKYDGIWACSSILHLSKDELKNVMQRMLCALKDDGVIYTSFKYGTFEGERNGRYFTDFTKKTFDGFLSGIRHVKIEEQWLTGDVRPGRESEQWLNLILRKE</sequence>
<dbReference type="AlphaFoldDB" id="A0A0M6WVS8"/>
<dbReference type="GO" id="GO:0008168">
    <property type="term" value="F:methyltransferase activity"/>
    <property type="evidence" value="ECO:0007669"/>
    <property type="project" value="UniProtKB-KW"/>
</dbReference>
<keyword evidence="1" id="KW-0489">Methyltransferase</keyword>
<dbReference type="InterPro" id="IPR029063">
    <property type="entry name" value="SAM-dependent_MTases_sf"/>
</dbReference>
<dbReference type="Proteomes" id="UP000049979">
    <property type="component" value="Unassembled WGS sequence"/>
</dbReference>